<dbReference type="GO" id="GO:0000981">
    <property type="term" value="F:DNA-binding transcription factor activity, RNA polymerase II-specific"/>
    <property type="evidence" value="ECO:0007669"/>
    <property type="project" value="TreeGrafter"/>
</dbReference>
<keyword evidence="2" id="KW-0479">Metal-binding</keyword>
<evidence type="ECO:0000259" key="9">
    <source>
        <dbReference type="PROSITE" id="PS50157"/>
    </source>
</evidence>
<organism evidence="10 11">
    <name type="scientific">Trichogramma brassicae</name>
    <dbReference type="NCBI Taxonomy" id="86971"/>
    <lineage>
        <taxon>Eukaryota</taxon>
        <taxon>Metazoa</taxon>
        <taxon>Ecdysozoa</taxon>
        <taxon>Arthropoda</taxon>
        <taxon>Hexapoda</taxon>
        <taxon>Insecta</taxon>
        <taxon>Pterygota</taxon>
        <taxon>Neoptera</taxon>
        <taxon>Endopterygota</taxon>
        <taxon>Hymenoptera</taxon>
        <taxon>Apocrita</taxon>
        <taxon>Proctotrupomorpha</taxon>
        <taxon>Chalcidoidea</taxon>
        <taxon>Trichogrammatidae</taxon>
        <taxon>Trichogramma</taxon>
    </lineage>
</organism>
<accession>A0A6H5JB44</accession>
<dbReference type="PANTHER" id="PTHR24394">
    <property type="entry name" value="ZINC FINGER PROTEIN"/>
    <property type="match status" value="1"/>
</dbReference>
<dbReference type="OrthoDB" id="6077919at2759"/>
<evidence type="ECO:0000256" key="4">
    <source>
        <dbReference type="ARBA" id="ARBA00022771"/>
    </source>
</evidence>
<dbReference type="SUPFAM" id="SSF57667">
    <property type="entry name" value="beta-beta-alpha zinc fingers"/>
    <property type="match status" value="2"/>
</dbReference>
<evidence type="ECO:0000256" key="5">
    <source>
        <dbReference type="ARBA" id="ARBA00022833"/>
    </source>
</evidence>
<feature type="domain" description="C2H2-type" evidence="9">
    <location>
        <begin position="329"/>
        <end position="357"/>
    </location>
</feature>
<comment type="subcellular location">
    <subcellularLocation>
        <location evidence="1">Nucleus</location>
    </subcellularLocation>
</comment>
<evidence type="ECO:0000256" key="6">
    <source>
        <dbReference type="ARBA" id="ARBA00023242"/>
    </source>
</evidence>
<evidence type="ECO:0000256" key="1">
    <source>
        <dbReference type="ARBA" id="ARBA00004123"/>
    </source>
</evidence>
<evidence type="ECO:0000313" key="11">
    <source>
        <dbReference type="Proteomes" id="UP000479190"/>
    </source>
</evidence>
<name>A0A6H5JB44_9HYME</name>
<sequence>ICHCNIWAMSSKSITLTFLISESARWRSKLQLKFNDLLSSLEIVTKNNGESASADHEAARTFPQHIREIIAAKHYVPDQIFNCDETGLFWKRMPSRTWAITSCRPSQVGAIEREKNSKSYDHLSSEKSRAEQVTRFIQNKEGKKEWVAFITTSGKQQEKKKQNSRPPIIRNGLTDYGINRAYISSSTPCERKSTLESTLAGRAAACNIWEEFLRRSRPCCNKDTTFRLCFSNKIINYILLINWTSRIYSVVATFSIKGYLKTHIESVHNGVTLPCDTCGKKYSDRSSLRVHIKTVHNGVTHSCDICGKTFSIKGYLKTHVDSVHNGVTLPCDICGKTFTQKSNLQTHIKAAHNGVTHACGACGKKFLLPRTDDDDDDDDGDDPRRCQNDFDE</sequence>
<feature type="region of interest" description="Disordered" evidence="8">
    <location>
        <begin position="372"/>
        <end position="392"/>
    </location>
</feature>
<dbReference type="PANTHER" id="PTHR24394:SF44">
    <property type="entry name" value="ZINC FINGER PROTEIN 271-LIKE"/>
    <property type="match status" value="1"/>
</dbReference>
<dbReference type="AlphaFoldDB" id="A0A6H5JB44"/>
<dbReference type="InterPro" id="IPR013087">
    <property type="entry name" value="Znf_C2H2_type"/>
</dbReference>
<evidence type="ECO:0000256" key="3">
    <source>
        <dbReference type="ARBA" id="ARBA00022737"/>
    </source>
</evidence>
<dbReference type="Pfam" id="PF00096">
    <property type="entry name" value="zf-C2H2"/>
    <property type="match status" value="3"/>
</dbReference>
<feature type="domain" description="C2H2-type" evidence="9">
    <location>
        <begin position="273"/>
        <end position="301"/>
    </location>
</feature>
<evidence type="ECO:0000256" key="8">
    <source>
        <dbReference type="SAM" id="MobiDB-lite"/>
    </source>
</evidence>
<keyword evidence="11" id="KW-1185">Reference proteome</keyword>
<dbReference type="PROSITE" id="PS00028">
    <property type="entry name" value="ZINC_FINGER_C2H2_1"/>
    <property type="match status" value="3"/>
</dbReference>
<reference evidence="10 11" key="1">
    <citation type="submission" date="2020-02" db="EMBL/GenBank/DDBJ databases">
        <authorList>
            <person name="Ferguson B K."/>
        </authorList>
    </citation>
    <scope>NUCLEOTIDE SEQUENCE [LARGE SCALE GENOMIC DNA]</scope>
</reference>
<protein>
    <recommendedName>
        <fullName evidence="9">C2H2-type domain-containing protein</fullName>
    </recommendedName>
</protein>
<gene>
    <name evidence="10" type="ORF">TBRA_LOCUS16419</name>
</gene>
<feature type="domain" description="C2H2-type" evidence="9">
    <location>
        <begin position="301"/>
        <end position="326"/>
    </location>
</feature>
<dbReference type="InterPro" id="IPR036236">
    <property type="entry name" value="Znf_C2H2_sf"/>
</dbReference>
<dbReference type="GO" id="GO:0008270">
    <property type="term" value="F:zinc ion binding"/>
    <property type="evidence" value="ECO:0007669"/>
    <property type="project" value="UniProtKB-KW"/>
</dbReference>
<dbReference type="Gene3D" id="3.30.160.60">
    <property type="entry name" value="Classic Zinc Finger"/>
    <property type="match status" value="3"/>
</dbReference>
<keyword evidence="3" id="KW-0677">Repeat</keyword>
<dbReference type="Proteomes" id="UP000479190">
    <property type="component" value="Unassembled WGS sequence"/>
</dbReference>
<keyword evidence="6" id="KW-0539">Nucleus</keyword>
<proteinExistence type="predicted"/>
<dbReference type="EMBL" id="CADCXV010001494">
    <property type="protein sequence ID" value="CAB0044839.1"/>
    <property type="molecule type" value="Genomic_DNA"/>
</dbReference>
<evidence type="ECO:0000256" key="2">
    <source>
        <dbReference type="ARBA" id="ARBA00022723"/>
    </source>
</evidence>
<dbReference type="FunFam" id="3.30.160.60:FF:000100">
    <property type="entry name" value="Zinc finger 45-like"/>
    <property type="match status" value="1"/>
</dbReference>
<feature type="compositionally biased region" description="Basic and acidic residues" evidence="8">
    <location>
        <begin position="382"/>
        <end position="392"/>
    </location>
</feature>
<dbReference type="PROSITE" id="PS50157">
    <property type="entry name" value="ZINC_FINGER_C2H2_2"/>
    <property type="match status" value="3"/>
</dbReference>
<evidence type="ECO:0000313" key="10">
    <source>
        <dbReference type="EMBL" id="CAB0044839.1"/>
    </source>
</evidence>
<keyword evidence="4 7" id="KW-0863">Zinc-finger</keyword>
<feature type="non-terminal residue" evidence="10">
    <location>
        <position position="1"/>
    </location>
</feature>
<evidence type="ECO:0000256" key="7">
    <source>
        <dbReference type="PROSITE-ProRule" id="PRU00042"/>
    </source>
</evidence>
<dbReference type="GO" id="GO:0005634">
    <property type="term" value="C:nucleus"/>
    <property type="evidence" value="ECO:0007669"/>
    <property type="project" value="UniProtKB-SubCell"/>
</dbReference>
<dbReference type="SMART" id="SM00355">
    <property type="entry name" value="ZnF_C2H2"/>
    <property type="match status" value="3"/>
</dbReference>
<feature type="compositionally biased region" description="Acidic residues" evidence="8">
    <location>
        <begin position="372"/>
        <end position="381"/>
    </location>
</feature>
<keyword evidence="5" id="KW-0862">Zinc</keyword>